<keyword evidence="2" id="KW-0732">Signal</keyword>
<evidence type="ECO:0000256" key="1">
    <source>
        <dbReference type="SAM" id="MobiDB-lite"/>
    </source>
</evidence>
<organism evidence="3 4">
    <name type="scientific">Ruminococcus turbiniformis</name>
    <dbReference type="NCBI Taxonomy" id="2881258"/>
    <lineage>
        <taxon>Bacteria</taxon>
        <taxon>Bacillati</taxon>
        <taxon>Bacillota</taxon>
        <taxon>Clostridia</taxon>
        <taxon>Eubacteriales</taxon>
        <taxon>Oscillospiraceae</taxon>
        <taxon>Ruminococcus</taxon>
    </lineage>
</organism>
<comment type="caution">
    <text evidence="3">The sequence shown here is derived from an EMBL/GenBank/DDBJ whole genome shotgun (WGS) entry which is preliminary data.</text>
</comment>
<dbReference type="Pfam" id="PF13416">
    <property type="entry name" value="SBP_bac_8"/>
    <property type="match status" value="1"/>
</dbReference>
<dbReference type="RefSeq" id="WP_227708736.1">
    <property type="nucleotide sequence ID" value="NZ_JAJEQX010000034.1"/>
</dbReference>
<reference evidence="3 4" key="1">
    <citation type="submission" date="2021-10" db="EMBL/GenBank/DDBJ databases">
        <title>Anaerobic single-cell dispensing facilitates the cultivation of human gut bacteria.</title>
        <authorList>
            <person name="Afrizal A."/>
        </authorList>
    </citation>
    <scope>NUCLEOTIDE SEQUENCE [LARGE SCALE GENOMIC DNA]</scope>
    <source>
        <strain evidence="3 4">CLA-AA-H200</strain>
    </source>
</reference>
<feature type="region of interest" description="Disordered" evidence="1">
    <location>
        <begin position="22"/>
        <end position="41"/>
    </location>
</feature>
<evidence type="ECO:0000256" key="2">
    <source>
        <dbReference type="SAM" id="SignalP"/>
    </source>
</evidence>
<keyword evidence="4" id="KW-1185">Reference proteome</keyword>
<evidence type="ECO:0000313" key="3">
    <source>
        <dbReference type="EMBL" id="MCC2255755.1"/>
    </source>
</evidence>
<name>A0ABS8G0B6_9FIRM</name>
<dbReference type="PANTHER" id="PTHR43649">
    <property type="entry name" value="ARABINOSE-BINDING PROTEIN-RELATED"/>
    <property type="match status" value="1"/>
</dbReference>
<dbReference type="PROSITE" id="PS51257">
    <property type="entry name" value="PROKAR_LIPOPROTEIN"/>
    <property type="match status" value="1"/>
</dbReference>
<evidence type="ECO:0000313" key="4">
    <source>
        <dbReference type="Proteomes" id="UP001198151"/>
    </source>
</evidence>
<dbReference type="SUPFAM" id="SSF53850">
    <property type="entry name" value="Periplasmic binding protein-like II"/>
    <property type="match status" value="1"/>
</dbReference>
<feature type="chain" id="PRO_5046426785" evidence="2">
    <location>
        <begin position="21"/>
        <end position="446"/>
    </location>
</feature>
<dbReference type="Gene3D" id="3.40.190.10">
    <property type="entry name" value="Periplasmic binding protein-like II"/>
    <property type="match status" value="2"/>
</dbReference>
<feature type="signal peptide" evidence="2">
    <location>
        <begin position="1"/>
        <end position="20"/>
    </location>
</feature>
<feature type="compositionally biased region" description="Gly residues" evidence="1">
    <location>
        <begin position="23"/>
        <end position="41"/>
    </location>
</feature>
<dbReference type="InterPro" id="IPR006059">
    <property type="entry name" value="SBP"/>
</dbReference>
<dbReference type="PANTHER" id="PTHR43649:SF12">
    <property type="entry name" value="DIACETYLCHITOBIOSE BINDING PROTEIN DASA"/>
    <property type="match status" value="1"/>
</dbReference>
<gene>
    <name evidence="3" type="ORF">LKD70_15275</name>
</gene>
<protein>
    <submittedName>
        <fullName evidence="3">Extracellular solute-binding protein</fullName>
    </submittedName>
</protein>
<dbReference type="Proteomes" id="UP001198151">
    <property type="component" value="Unassembled WGS sequence"/>
</dbReference>
<sequence length="446" mass="48096">MKKRMATIALLMTAVMGLSACGSSGGSGSDSGGEASGGDSGEGIELVVSHYYLEEERDSNASGDTFLTMVEQYEEEHPDVTVTQQTMSQADFTTKIQAQAAANELPDVFMVKGSWVQNFVDNGVLAPMDDYLAEYEYTDTFRSDAFDASTVDGKIYGIPNQLSMTSVVYYNAELWAEAGYDEFPTTWDDLFAANEKFKEMGISTFSLGNKDKWPAESCIISTIGDRYTGSDWTNSIIANDGNAKFTDQEFIDALNLFKEMSDSGMFNADCNTITDTQAAEYYAQGQAAATVSGHWEIATLQSLADEELLANTKVALLPTNDGSEPTSFSGGCGWYFGVNANLTGEKLDAAMEFVLATSGYDASVYTAETYGLPSGNVVSDVDLSGFSQLTQDFVELVNSVSLTPTYDLQMDGAVIEVMNTGLQDILNGTKDAETVAAEIQAEQDKL</sequence>
<proteinExistence type="predicted"/>
<accession>A0ABS8G0B6</accession>
<dbReference type="EMBL" id="JAJEQX010000034">
    <property type="protein sequence ID" value="MCC2255755.1"/>
    <property type="molecule type" value="Genomic_DNA"/>
</dbReference>
<dbReference type="InterPro" id="IPR050490">
    <property type="entry name" value="Bact_solute-bd_prot1"/>
</dbReference>